<dbReference type="AlphaFoldDB" id="A0A2B7XZL3"/>
<evidence type="ECO:0000313" key="1">
    <source>
        <dbReference type="EMBL" id="PGH14008.1"/>
    </source>
</evidence>
<dbReference type="Proteomes" id="UP000223968">
    <property type="component" value="Unassembled WGS sequence"/>
</dbReference>
<dbReference type="STRING" id="1447875.A0A2B7XZL3"/>
<gene>
    <name evidence="1" type="ORF">AJ79_03277</name>
</gene>
<accession>A0A2B7XZL3</accession>
<dbReference type="OrthoDB" id="5424209at2759"/>
<evidence type="ECO:0000313" key="2">
    <source>
        <dbReference type="Proteomes" id="UP000223968"/>
    </source>
</evidence>
<reference evidence="1 2" key="1">
    <citation type="submission" date="2017-10" db="EMBL/GenBank/DDBJ databases">
        <title>Comparative genomics in systemic dimorphic fungi from Ajellomycetaceae.</title>
        <authorList>
            <person name="Munoz J.F."/>
            <person name="Mcewen J.G."/>
            <person name="Clay O.K."/>
            <person name="Cuomo C.A."/>
        </authorList>
    </citation>
    <scope>NUCLEOTIDE SEQUENCE [LARGE SCALE GENOMIC DNA]</scope>
    <source>
        <strain evidence="1 2">UAMH5409</strain>
    </source>
</reference>
<organism evidence="1 2">
    <name type="scientific">Helicocarpus griseus UAMH5409</name>
    <dbReference type="NCBI Taxonomy" id="1447875"/>
    <lineage>
        <taxon>Eukaryota</taxon>
        <taxon>Fungi</taxon>
        <taxon>Dikarya</taxon>
        <taxon>Ascomycota</taxon>
        <taxon>Pezizomycotina</taxon>
        <taxon>Eurotiomycetes</taxon>
        <taxon>Eurotiomycetidae</taxon>
        <taxon>Onygenales</taxon>
        <taxon>Ajellomycetaceae</taxon>
        <taxon>Helicocarpus</taxon>
    </lineage>
</organism>
<comment type="caution">
    <text evidence="1">The sequence shown here is derived from an EMBL/GenBank/DDBJ whole genome shotgun (WGS) entry which is preliminary data.</text>
</comment>
<protein>
    <submittedName>
        <fullName evidence="1">Uncharacterized protein</fullName>
    </submittedName>
</protein>
<proteinExistence type="predicted"/>
<dbReference type="EMBL" id="PDNB01000039">
    <property type="protein sequence ID" value="PGH14008.1"/>
    <property type="molecule type" value="Genomic_DNA"/>
</dbReference>
<name>A0A2B7XZL3_9EURO</name>
<keyword evidence="2" id="KW-1185">Reference proteome</keyword>
<sequence length="226" mass="25630">MPSRRRELARSSESNDSGFSEMLTIEEYAARKDKYRVVAHGLPLAYPIIKTPPERNLHSLIRPSYATCANVYLLTTRDDNHALWQIAARSVHALILRSGASSFNLRYPLQVEISNPDLSYHDISWCLRPDLMLITLFNEKRSEILQIVKAELSNVASAVCFHDRIRYSDRNTTGSVGQPTVIVYCRPNVPAKFQTAEERLACLFRDITAEVHIELLPGVVTNSFNI</sequence>